<gene>
    <name evidence="1" type="ORF">CEXT_19381</name>
</gene>
<keyword evidence="2" id="KW-1185">Reference proteome</keyword>
<reference evidence="1 2" key="1">
    <citation type="submission" date="2021-06" db="EMBL/GenBank/DDBJ databases">
        <title>Caerostris extrusa draft genome.</title>
        <authorList>
            <person name="Kono N."/>
            <person name="Arakawa K."/>
        </authorList>
    </citation>
    <scope>NUCLEOTIDE SEQUENCE [LARGE SCALE GENOMIC DNA]</scope>
</reference>
<comment type="caution">
    <text evidence="1">The sequence shown here is derived from an EMBL/GenBank/DDBJ whole genome shotgun (WGS) entry which is preliminary data.</text>
</comment>
<dbReference type="EMBL" id="BPLR01001290">
    <property type="protein sequence ID" value="GIZ01387.1"/>
    <property type="molecule type" value="Genomic_DNA"/>
</dbReference>
<proteinExistence type="predicted"/>
<dbReference type="Proteomes" id="UP001054945">
    <property type="component" value="Unassembled WGS sequence"/>
</dbReference>
<evidence type="ECO:0000313" key="1">
    <source>
        <dbReference type="EMBL" id="GIZ01387.1"/>
    </source>
</evidence>
<organism evidence="1 2">
    <name type="scientific">Caerostris extrusa</name>
    <name type="common">Bark spider</name>
    <name type="synonym">Caerostris bankana</name>
    <dbReference type="NCBI Taxonomy" id="172846"/>
    <lineage>
        <taxon>Eukaryota</taxon>
        <taxon>Metazoa</taxon>
        <taxon>Ecdysozoa</taxon>
        <taxon>Arthropoda</taxon>
        <taxon>Chelicerata</taxon>
        <taxon>Arachnida</taxon>
        <taxon>Araneae</taxon>
        <taxon>Araneomorphae</taxon>
        <taxon>Entelegynae</taxon>
        <taxon>Araneoidea</taxon>
        <taxon>Araneidae</taxon>
        <taxon>Caerostris</taxon>
    </lineage>
</organism>
<sequence>MDHGIHGINDPIAILSSLPTRMTLWGFTPSYVQSTGLILHKYENFSGFDAHCLSSFYQASLVQKCNTPQASSHKGF</sequence>
<protein>
    <submittedName>
        <fullName evidence="1">Uncharacterized protein</fullName>
    </submittedName>
</protein>
<name>A0AAV4Y5E9_CAEEX</name>
<accession>A0AAV4Y5E9</accession>
<dbReference type="AlphaFoldDB" id="A0AAV4Y5E9"/>
<evidence type="ECO:0000313" key="2">
    <source>
        <dbReference type="Proteomes" id="UP001054945"/>
    </source>
</evidence>